<evidence type="ECO:0000256" key="5">
    <source>
        <dbReference type="ARBA" id="ARBA00022898"/>
    </source>
</evidence>
<keyword evidence="4 6" id="KW-0808">Transferase</keyword>
<dbReference type="RefSeq" id="WP_323304775.1">
    <property type="nucleotide sequence ID" value="NZ_JAYGHX010000002.1"/>
</dbReference>
<keyword evidence="9" id="KW-1185">Reference proteome</keyword>
<accession>A0ABU5RSG3</accession>
<evidence type="ECO:0000313" key="9">
    <source>
        <dbReference type="Proteomes" id="UP001304461"/>
    </source>
</evidence>
<evidence type="ECO:0000313" key="8">
    <source>
        <dbReference type="EMBL" id="MEA5390703.1"/>
    </source>
</evidence>
<dbReference type="Gene3D" id="3.40.640.10">
    <property type="entry name" value="Type I PLP-dependent aspartate aminotransferase-like (Major domain)"/>
    <property type="match status" value="1"/>
</dbReference>
<comment type="similarity">
    <text evidence="2 6">Belongs to the class-I pyridoxal-phosphate-dependent aminotransferase family.</text>
</comment>
<dbReference type="EMBL" id="JAYGHX010000002">
    <property type="protein sequence ID" value="MEA5390703.1"/>
    <property type="molecule type" value="Genomic_DNA"/>
</dbReference>
<keyword evidence="3 6" id="KW-0032">Aminotransferase</keyword>
<dbReference type="Gene3D" id="3.90.1150.10">
    <property type="entry name" value="Aspartate Aminotransferase, domain 1"/>
    <property type="match status" value="1"/>
</dbReference>
<evidence type="ECO:0000256" key="2">
    <source>
        <dbReference type="ARBA" id="ARBA00007441"/>
    </source>
</evidence>
<dbReference type="GO" id="GO:0008483">
    <property type="term" value="F:transaminase activity"/>
    <property type="evidence" value="ECO:0007669"/>
    <property type="project" value="UniProtKB-KW"/>
</dbReference>
<gene>
    <name evidence="8" type="ORF">VB738_05440</name>
</gene>
<dbReference type="InterPro" id="IPR050596">
    <property type="entry name" value="AspAT/PAT-like"/>
</dbReference>
<dbReference type="CDD" id="cd00609">
    <property type="entry name" value="AAT_like"/>
    <property type="match status" value="1"/>
</dbReference>
<sequence>MPAPLTLSARAQALQPSLTLAITAKARELRGEGKDICSLSAGEPDFDTPAFIRQAAAEALEAGHTRYGPVAGEPELRQAIAAKLSQENGVPTRPDQVLVTNGGKQALYNLFQVLLDPGDEVLLPAPYWLSYPEMAQLAGASVRCLTTDASGGFRFSPEQLEAAITPASRLLVLNSPSNPTGMVLSRTELEGIAAVLRRHPAVAVVCDEIYEMLLSPGHVHHSLAAVAPDLAERIFIVNGFAKGWAMTGWRIGWLAGAPHVVAAASALQSQSTSNVCSFAQFGALAAVSGSRDCVQEMAAEFSRRRSRLSDGLMAISGLELLPPEGAFYAFPDVSAWGLDSMTLCGRLLEEVGLAVVPGAAFGDDRCIRLSCAASPATIDDGLKRLRRFGATL</sequence>
<comment type="cofactor">
    <cofactor evidence="1 6">
        <name>pyridoxal 5'-phosphate</name>
        <dbReference type="ChEBI" id="CHEBI:597326"/>
    </cofactor>
</comment>
<dbReference type="PROSITE" id="PS00105">
    <property type="entry name" value="AA_TRANSFER_CLASS_1"/>
    <property type="match status" value="1"/>
</dbReference>
<keyword evidence="5" id="KW-0663">Pyridoxal phosphate</keyword>
<evidence type="ECO:0000259" key="7">
    <source>
        <dbReference type="Pfam" id="PF00155"/>
    </source>
</evidence>
<dbReference type="InterPro" id="IPR004838">
    <property type="entry name" value="NHTrfase_class1_PyrdxlP-BS"/>
</dbReference>
<dbReference type="PANTHER" id="PTHR46383">
    <property type="entry name" value="ASPARTATE AMINOTRANSFERASE"/>
    <property type="match status" value="1"/>
</dbReference>
<dbReference type="InterPro" id="IPR004839">
    <property type="entry name" value="Aminotransferase_I/II_large"/>
</dbReference>
<evidence type="ECO:0000256" key="1">
    <source>
        <dbReference type="ARBA" id="ARBA00001933"/>
    </source>
</evidence>
<comment type="caution">
    <text evidence="8">The sequence shown here is derived from an EMBL/GenBank/DDBJ whole genome shotgun (WGS) entry which is preliminary data.</text>
</comment>
<organism evidence="8 9">
    <name type="scientific">Cyanobium gracile UHCC 0139</name>
    <dbReference type="NCBI Taxonomy" id="3110308"/>
    <lineage>
        <taxon>Bacteria</taxon>
        <taxon>Bacillati</taxon>
        <taxon>Cyanobacteriota</taxon>
        <taxon>Cyanophyceae</taxon>
        <taxon>Synechococcales</taxon>
        <taxon>Prochlorococcaceae</taxon>
        <taxon>Cyanobium</taxon>
    </lineage>
</organism>
<dbReference type="Proteomes" id="UP001304461">
    <property type="component" value="Unassembled WGS sequence"/>
</dbReference>
<reference evidence="8 9" key="1">
    <citation type="submission" date="2023-12" db="EMBL/GenBank/DDBJ databases">
        <title>Baltic Sea Cyanobacteria.</title>
        <authorList>
            <person name="Delbaje E."/>
            <person name="Fewer D.P."/>
            <person name="Shishido T.K."/>
        </authorList>
    </citation>
    <scope>NUCLEOTIDE SEQUENCE [LARGE SCALE GENOMIC DNA]</scope>
    <source>
        <strain evidence="8 9">UHCC 0139</strain>
    </source>
</reference>
<dbReference type="InterPro" id="IPR015424">
    <property type="entry name" value="PyrdxlP-dep_Trfase"/>
</dbReference>
<dbReference type="InterPro" id="IPR015422">
    <property type="entry name" value="PyrdxlP-dep_Trfase_small"/>
</dbReference>
<dbReference type="PANTHER" id="PTHR46383:SF1">
    <property type="entry name" value="ASPARTATE AMINOTRANSFERASE"/>
    <property type="match status" value="1"/>
</dbReference>
<feature type="domain" description="Aminotransferase class I/classII large" evidence="7">
    <location>
        <begin position="35"/>
        <end position="385"/>
    </location>
</feature>
<name>A0ABU5RSG3_9CYAN</name>
<dbReference type="EC" id="2.6.1.-" evidence="6"/>
<proteinExistence type="inferred from homology"/>
<evidence type="ECO:0000256" key="4">
    <source>
        <dbReference type="ARBA" id="ARBA00022679"/>
    </source>
</evidence>
<evidence type="ECO:0000256" key="3">
    <source>
        <dbReference type="ARBA" id="ARBA00022576"/>
    </source>
</evidence>
<evidence type="ECO:0000256" key="6">
    <source>
        <dbReference type="RuleBase" id="RU000481"/>
    </source>
</evidence>
<protein>
    <recommendedName>
        <fullName evidence="6">Aminotransferase</fullName>
        <ecNumber evidence="6">2.6.1.-</ecNumber>
    </recommendedName>
</protein>
<dbReference type="InterPro" id="IPR015421">
    <property type="entry name" value="PyrdxlP-dep_Trfase_major"/>
</dbReference>
<dbReference type="SUPFAM" id="SSF53383">
    <property type="entry name" value="PLP-dependent transferases"/>
    <property type="match status" value="1"/>
</dbReference>
<dbReference type="Pfam" id="PF00155">
    <property type="entry name" value="Aminotran_1_2"/>
    <property type="match status" value="1"/>
</dbReference>